<dbReference type="STRING" id="1224947.SAMN05216480_10518"/>
<evidence type="ECO:0000313" key="1">
    <source>
        <dbReference type="EMBL" id="SFU48798.1"/>
    </source>
</evidence>
<keyword evidence="2" id="KW-1185">Reference proteome</keyword>
<gene>
    <name evidence="1" type="ORF">SAMN05216480_10518</name>
</gene>
<organism evidence="1 2">
    <name type="scientific">Pustulibacterium marinum</name>
    <dbReference type="NCBI Taxonomy" id="1224947"/>
    <lineage>
        <taxon>Bacteria</taxon>
        <taxon>Pseudomonadati</taxon>
        <taxon>Bacteroidota</taxon>
        <taxon>Flavobacteriia</taxon>
        <taxon>Flavobacteriales</taxon>
        <taxon>Flavobacteriaceae</taxon>
        <taxon>Pustulibacterium</taxon>
    </lineage>
</organism>
<evidence type="ECO:0000313" key="2">
    <source>
        <dbReference type="Proteomes" id="UP000199138"/>
    </source>
</evidence>
<reference evidence="1 2" key="1">
    <citation type="submission" date="2016-10" db="EMBL/GenBank/DDBJ databases">
        <authorList>
            <person name="de Groot N.N."/>
        </authorList>
    </citation>
    <scope>NUCLEOTIDE SEQUENCE [LARGE SCALE GENOMIC DNA]</scope>
    <source>
        <strain evidence="1 2">CGMCC 1.12333</strain>
    </source>
</reference>
<name>A0A1I7GK44_9FLAO</name>
<dbReference type="Proteomes" id="UP000199138">
    <property type="component" value="Unassembled WGS sequence"/>
</dbReference>
<sequence>MNIFYFIQDESDDRFHNIKMESWIEVEVVYNSTGSGKSYKRLEEINFHAATDLKSFECASLKISFGKDDCMGHHAKNRKDFLKAKLDESFRNYTQVDRERYEALRSKFFRIHDEQRCINFDTIPKKQEYNIRVLS</sequence>
<accession>A0A1I7GK44</accession>
<dbReference type="OrthoDB" id="1043552at2"/>
<proteinExistence type="predicted"/>
<protein>
    <submittedName>
        <fullName evidence="1">Uncharacterized protein</fullName>
    </submittedName>
</protein>
<dbReference type="AlphaFoldDB" id="A0A1I7GK44"/>
<dbReference type="EMBL" id="FPBK01000005">
    <property type="protein sequence ID" value="SFU48798.1"/>
    <property type="molecule type" value="Genomic_DNA"/>
</dbReference>
<dbReference type="RefSeq" id="WP_093024693.1">
    <property type="nucleotide sequence ID" value="NZ_FPBK01000005.1"/>
</dbReference>